<keyword evidence="4 5" id="KW-0472">Membrane</keyword>
<keyword evidence="1" id="KW-1003">Cell membrane</keyword>
<keyword evidence="2 5" id="KW-0812">Transmembrane</keyword>
<feature type="transmembrane region" description="Helical" evidence="5">
    <location>
        <begin position="159"/>
        <end position="177"/>
    </location>
</feature>
<comment type="caution">
    <text evidence="6">The sequence shown here is derived from an EMBL/GenBank/DDBJ whole genome shotgun (WGS) entry which is preliminary data.</text>
</comment>
<dbReference type="InterPro" id="IPR003810">
    <property type="entry name" value="Mntp/YtaF"/>
</dbReference>
<dbReference type="RefSeq" id="WP_144089028.1">
    <property type="nucleotide sequence ID" value="NZ_VMHE01000016.1"/>
</dbReference>
<evidence type="ECO:0000256" key="2">
    <source>
        <dbReference type="ARBA" id="ARBA00022692"/>
    </source>
</evidence>
<feature type="transmembrane region" description="Helical" evidence="5">
    <location>
        <begin position="70"/>
        <end position="93"/>
    </location>
</feature>
<name>A0A556PGE5_9BACI</name>
<dbReference type="PANTHER" id="PTHR35529:SF1">
    <property type="entry name" value="MANGANESE EFFLUX PUMP MNTP-RELATED"/>
    <property type="match status" value="1"/>
</dbReference>
<dbReference type="EMBL" id="VMHE01000016">
    <property type="protein sequence ID" value="TSJ63481.1"/>
    <property type="molecule type" value="Genomic_DNA"/>
</dbReference>
<evidence type="ECO:0000313" key="7">
    <source>
        <dbReference type="Proteomes" id="UP000316425"/>
    </source>
</evidence>
<dbReference type="Proteomes" id="UP000316425">
    <property type="component" value="Unassembled WGS sequence"/>
</dbReference>
<evidence type="ECO:0000256" key="4">
    <source>
        <dbReference type="ARBA" id="ARBA00023136"/>
    </source>
</evidence>
<evidence type="ECO:0000256" key="3">
    <source>
        <dbReference type="ARBA" id="ARBA00022989"/>
    </source>
</evidence>
<protein>
    <recommendedName>
        <fullName evidence="8">Manganese efflux pump MntP</fullName>
    </recommendedName>
</protein>
<feature type="transmembrane region" description="Helical" evidence="5">
    <location>
        <begin position="12"/>
        <end position="32"/>
    </location>
</feature>
<proteinExistence type="predicted"/>
<evidence type="ECO:0000256" key="1">
    <source>
        <dbReference type="ARBA" id="ARBA00022475"/>
    </source>
</evidence>
<dbReference type="OrthoDB" id="1679700at2"/>
<dbReference type="PANTHER" id="PTHR35529">
    <property type="entry name" value="MANGANESE EFFLUX PUMP MNTP-RELATED"/>
    <property type="match status" value="1"/>
</dbReference>
<dbReference type="AlphaFoldDB" id="A0A556PGE5"/>
<evidence type="ECO:0000256" key="5">
    <source>
        <dbReference type="SAM" id="Phobius"/>
    </source>
</evidence>
<feature type="transmembrane region" description="Helical" evidence="5">
    <location>
        <begin position="100"/>
        <end position="122"/>
    </location>
</feature>
<sequence>MMAVFDTFTPFVLIAFALGMDAFSVSLSIGLMKIRLRMVLFFILVVGLLHILMPLIGITLGEIISDQLGVIANIISGWLLIMIGVQMILATVFEKDMKKYVNYSGLAALALTVSLDSFSVGLSMGMGGISQFVVVLLIGLMSVLLATLGMILSRKGINLFGQYSEAIGGLILLWLGIQMVM</sequence>
<organism evidence="6 7">
    <name type="scientific">Allobacillus salarius</name>
    <dbReference type="NCBI Taxonomy" id="1955272"/>
    <lineage>
        <taxon>Bacteria</taxon>
        <taxon>Bacillati</taxon>
        <taxon>Bacillota</taxon>
        <taxon>Bacilli</taxon>
        <taxon>Bacillales</taxon>
        <taxon>Bacillaceae</taxon>
        <taxon>Allobacillus</taxon>
    </lineage>
</organism>
<evidence type="ECO:0008006" key="8">
    <source>
        <dbReference type="Google" id="ProtNLM"/>
    </source>
</evidence>
<feature type="transmembrane region" description="Helical" evidence="5">
    <location>
        <begin position="39"/>
        <end position="64"/>
    </location>
</feature>
<evidence type="ECO:0000313" key="6">
    <source>
        <dbReference type="EMBL" id="TSJ63481.1"/>
    </source>
</evidence>
<dbReference type="Pfam" id="PF02659">
    <property type="entry name" value="Mntp"/>
    <property type="match status" value="1"/>
</dbReference>
<gene>
    <name evidence="6" type="ORF">FPQ13_09090</name>
</gene>
<feature type="transmembrane region" description="Helical" evidence="5">
    <location>
        <begin position="128"/>
        <end position="152"/>
    </location>
</feature>
<accession>A0A556PGE5</accession>
<reference evidence="6 7" key="1">
    <citation type="submission" date="2019-07" db="EMBL/GenBank/DDBJ databases">
        <title>Allobacillus sp. nov. SKP isolated from shrimp paste of Euphausiacea.</title>
        <authorList>
            <person name="Kanchanasin P."/>
            <person name="Tanasupawat S."/>
            <person name="Shi W."/>
            <person name="Wu L."/>
            <person name="Ma J."/>
        </authorList>
    </citation>
    <scope>NUCLEOTIDE SEQUENCE [LARGE SCALE GENOMIC DNA]</scope>
    <source>
        <strain evidence="6 7">SKP4-8</strain>
    </source>
</reference>
<keyword evidence="7" id="KW-1185">Reference proteome</keyword>
<keyword evidence="3 5" id="KW-1133">Transmembrane helix</keyword>